<reference evidence="1 2" key="1">
    <citation type="submission" date="2019-06" db="EMBL/GenBank/DDBJ databases">
        <title>Pac Bio to generate improved reference genome sequences for organisms with transposon mutant libraries (support for FEBA project).</title>
        <authorList>
            <person name="Blow M."/>
        </authorList>
    </citation>
    <scope>NUCLEOTIDE SEQUENCE [LARGE SCALE GENOMIC DNA]</scope>
    <source>
        <strain evidence="1 2">USDA 1844</strain>
    </source>
</reference>
<gene>
    <name evidence="1" type="ORF">BCL32_3200</name>
</gene>
<evidence type="ECO:0000313" key="1">
    <source>
        <dbReference type="EMBL" id="TVZ63084.1"/>
    </source>
</evidence>
<proteinExistence type="predicted"/>
<dbReference type="RefSeq" id="WP_145611784.1">
    <property type="nucleotide sequence ID" value="NZ_ATTQ01000013.1"/>
</dbReference>
<comment type="caution">
    <text evidence="1">The sequence shown here is derived from an EMBL/GenBank/DDBJ whole genome shotgun (WGS) entry which is preliminary data.</text>
</comment>
<protein>
    <submittedName>
        <fullName evidence="1">Uncharacterized protein</fullName>
    </submittedName>
</protein>
<dbReference type="Proteomes" id="UP000319824">
    <property type="component" value="Unassembled WGS sequence"/>
</dbReference>
<sequence>MTRLLKYKAAQTTPGKLAYACSSSSFVAPTMWANKTHAPSPRVPCSFIDAARKFNRLRTSEKARRAKARTDYANGY</sequence>
<organism evidence="1 2">
    <name type="scientific">Rhizobium mongolense USDA 1844</name>
    <dbReference type="NCBI Taxonomy" id="1079460"/>
    <lineage>
        <taxon>Bacteria</taxon>
        <taxon>Pseudomonadati</taxon>
        <taxon>Pseudomonadota</taxon>
        <taxon>Alphaproteobacteria</taxon>
        <taxon>Hyphomicrobiales</taxon>
        <taxon>Rhizobiaceae</taxon>
        <taxon>Rhizobium/Agrobacterium group</taxon>
        <taxon>Rhizobium</taxon>
    </lineage>
</organism>
<dbReference type="EMBL" id="VISO01000003">
    <property type="protein sequence ID" value="TVZ63084.1"/>
    <property type="molecule type" value="Genomic_DNA"/>
</dbReference>
<dbReference type="AlphaFoldDB" id="A0A559SL49"/>
<name>A0A559SL49_9HYPH</name>
<evidence type="ECO:0000313" key="2">
    <source>
        <dbReference type="Proteomes" id="UP000319824"/>
    </source>
</evidence>
<accession>A0A559SL49</accession>